<keyword evidence="4 5" id="KW-0975">Bacterial flagellum</keyword>
<accession>A0A7D4NZ39</accession>
<evidence type="ECO:0000256" key="3">
    <source>
        <dbReference type="ARBA" id="ARBA00023054"/>
    </source>
</evidence>
<comment type="subcellular location">
    <subcellularLocation>
        <location evidence="5">Secreted</location>
    </subcellularLocation>
    <subcellularLocation>
        <location evidence="5">Bacterial flagellum</location>
    </subcellularLocation>
</comment>
<keyword evidence="8" id="KW-0966">Cell projection</keyword>
<dbReference type="GO" id="GO:0009421">
    <property type="term" value="C:bacterial-type flagellum filament cap"/>
    <property type="evidence" value="ECO:0007669"/>
    <property type="project" value="InterPro"/>
</dbReference>
<dbReference type="PANTHER" id="PTHR30288:SF0">
    <property type="entry name" value="FLAGELLAR HOOK-ASSOCIATED PROTEIN 2"/>
    <property type="match status" value="1"/>
</dbReference>
<feature type="domain" description="Flagellar hook-associated protein 2 N-terminal" evidence="6">
    <location>
        <begin position="16"/>
        <end position="112"/>
    </location>
</feature>
<dbReference type="KEGG" id="txa:HQN79_08260"/>
<protein>
    <recommendedName>
        <fullName evidence="5">Flagellar hook-associated protein 2</fullName>
        <shortName evidence="5">HAP2</shortName>
    </recommendedName>
    <alternativeName>
        <fullName evidence="5">Flagellar cap protein</fullName>
    </alternativeName>
</protein>
<evidence type="ECO:0000256" key="4">
    <source>
        <dbReference type="ARBA" id="ARBA00023143"/>
    </source>
</evidence>
<evidence type="ECO:0000313" key="8">
    <source>
        <dbReference type="EMBL" id="QKI89558.1"/>
    </source>
</evidence>
<dbReference type="Proteomes" id="UP000504724">
    <property type="component" value="Chromosome"/>
</dbReference>
<evidence type="ECO:0000259" key="6">
    <source>
        <dbReference type="Pfam" id="PF02465"/>
    </source>
</evidence>
<dbReference type="AlphaFoldDB" id="A0A7D4NZ39"/>
<dbReference type="GO" id="GO:0005576">
    <property type="term" value="C:extracellular region"/>
    <property type="evidence" value="ECO:0007669"/>
    <property type="project" value="UniProtKB-SubCell"/>
</dbReference>
<evidence type="ECO:0000256" key="1">
    <source>
        <dbReference type="ARBA" id="ARBA00009764"/>
    </source>
</evidence>
<proteinExistence type="inferred from homology"/>
<dbReference type="GO" id="GO:0007155">
    <property type="term" value="P:cell adhesion"/>
    <property type="evidence" value="ECO:0007669"/>
    <property type="project" value="InterPro"/>
</dbReference>
<keyword evidence="9" id="KW-1185">Reference proteome</keyword>
<feature type="domain" description="Flagellar hook-associated protein 2 C-terminal" evidence="7">
    <location>
        <begin position="212"/>
        <end position="379"/>
    </location>
</feature>
<dbReference type="EMBL" id="CP054020">
    <property type="protein sequence ID" value="QKI89558.1"/>
    <property type="molecule type" value="Genomic_DNA"/>
</dbReference>
<dbReference type="InterPro" id="IPR010809">
    <property type="entry name" value="FliD_C"/>
</dbReference>
<dbReference type="InterPro" id="IPR040026">
    <property type="entry name" value="FliD"/>
</dbReference>
<comment type="similarity">
    <text evidence="1 5">Belongs to the FliD family.</text>
</comment>
<evidence type="ECO:0000256" key="2">
    <source>
        <dbReference type="ARBA" id="ARBA00011255"/>
    </source>
</evidence>
<feature type="domain" description="Flagellar hook-associated protein 2 C-terminal" evidence="7">
    <location>
        <begin position="681"/>
        <end position="762"/>
    </location>
</feature>
<evidence type="ECO:0000313" key="9">
    <source>
        <dbReference type="Proteomes" id="UP000504724"/>
    </source>
</evidence>
<keyword evidence="8" id="KW-0282">Flagellum</keyword>
<gene>
    <name evidence="8" type="primary">fliD</name>
    <name evidence="8" type="ORF">HQN79_08260</name>
</gene>
<dbReference type="GO" id="GO:0009424">
    <property type="term" value="C:bacterial-type flagellum hook"/>
    <property type="evidence" value="ECO:0007669"/>
    <property type="project" value="UniProtKB-UniRule"/>
</dbReference>
<dbReference type="InterPro" id="IPR003481">
    <property type="entry name" value="FliD_N"/>
</dbReference>
<evidence type="ECO:0000259" key="7">
    <source>
        <dbReference type="Pfam" id="PF07195"/>
    </source>
</evidence>
<dbReference type="GO" id="GO:0071973">
    <property type="term" value="P:bacterial-type flagellum-dependent cell motility"/>
    <property type="evidence" value="ECO:0007669"/>
    <property type="project" value="TreeGrafter"/>
</dbReference>
<evidence type="ECO:0000256" key="5">
    <source>
        <dbReference type="RuleBase" id="RU362066"/>
    </source>
</evidence>
<keyword evidence="5" id="KW-0964">Secreted</keyword>
<dbReference type="Pfam" id="PF07195">
    <property type="entry name" value="FliD_C"/>
    <property type="match status" value="2"/>
</dbReference>
<comment type="subunit">
    <text evidence="2 5">Homopentamer.</text>
</comment>
<dbReference type="RefSeq" id="WP_173285488.1">
    <property type="nucleotide sequence ID" value="NZ_CP054020.1"/>
</dbReference>
<sequence length="779" mass="81911">MANEIGTTLLNSLTNSTFDIGNMSKVLAEAEVAGPKAILESNRDKTNTELNALTYLQSNVSAFKTYLQDLSNPDTFMQSAVSSSNDAVVSGTVTGSVVSGSYQIEARQLAQANTQVANKIYSSASDTISSGTLSISIAGSTHNITVDATNNTLEGLQKTINSGDYGVNASIINTGNGYQLMFTSQNTGAANEMQISGLADFDTNGLTTTSVAQDAIMVVNGLAVTSSTNQFDEVIPGMQIDLKSAQPGTVNTLSVNQDTNSVVESIQSFVDVYNQLDTILDELGSYESLTSDQQDSEEYEYWGDLAGSSLLRQVRSELQTSLRGTLDQINSPYNSLSVIGLSIDLEGQMSFDQARFEEVAASNLDALKSLFSKGGSSDDPLVNVLSGNDRTQAGSYTLDITQLADRATVASGAVSAGTDQQVASGQVYDQQAVLTLDANAGFTMTTGASGSQIIDFSSIAGDYASKDDLVAAMQGVVDTAFGASVVSLSYDSTQSRFEFNAAAGQGSVSLSNVTGLSNQGFTQTDYTGENLINLAADGSFDFVIDDANSSTLTIAAGDYTLSELAGRIQSGINNNAEVQAVGASVSVSTEGGILNISSSRFGAFSNIDLSNFSGLANAGFADGSAIADVGQNVDGTITTATGTLNIGAYASSEDGRRINISDYAVIGTEPAEVRGLQFEVLGGATGARGSINFTQGFASRMEEVINNLFEDENGLVSQRIDSLNDKNTQYDEKQEKIDARYERLLMKYQLQFSALQSILSSAEQTRNYLTATFNSGNDN</sequence>
<dbReference type="PANTHER" id="PTHR30288">
    <property type="entry name" value="FLAGELLAR CAP/ASSEMBLY PROTEIN FLID"/>
    <property type="match status" value="1"/>
</dbReference>
<keyword evidence="8" id="KW-0969">Cilium</keyword>
<dbReference type="Pfam" id="PF02465">
    <property type="entry name" value="FliD_N"/>
    <property type="match status" value="1"/>
</dbReference>
<name>A0A7D4NZ39_9GAMM</name>
<organism evidence="8 9">
    <name type="scientific">Thiomicrorhabdus xiamenensis</name>
    <dbReference type="NCBI Taxonomy" id="2739063"/>
    <lineage>
        <taxon>Bacteria</taxon>
        <taxon>Pseudomonadati</taxon>
        <taxon>Pseudomonadota</taxon>
        <taxon>Gammaproteobacteria</taxon>
        <taxon>Thiotrichales</taxon>
        <taxon>Piscirickettsiaceae</taxon>
        <taxon>Thiomicrorhabdus</taxon>
    </lineage>
</organism>
<comment type="function">
    <text evidence="5">Required for morphogenesis and for the elongation of the flagellar filament by facilitating polymerization of the flagellin monomers at the tip of growing filament. Forms a capping structure, which prevents flagellin subunits (transported through the central channel of the flagellum) from leaking out without polymerization at the distal end.</text>
</comment>
<keyword evidence="3" id="KW-0175">Coiled coil</keyword>
<reference evidence="8 9" key="1">
    <citation type="submission" date="2020-05" db="EMBL/GenBank/DDBJ databases">
        <title>Thiomicrorhabdus sediminis sp.nov. and Thiomicrorhabdus xiamenensis sp.nov., novel sulfur-oxidizing bacteria isolated from coastal sediment.</title>
        <authorList>
            <person name="Liu X."/>
        </authorList>
    </citation>
    <scope>NUCLEOTIDE SEQUENCE [LARGE SCALE GENOMIC DNA]</scope>
    <source>
        <strain evidence="8 9">G2</strain>
    </source>
</reference>